<dbReference type="AlphaFoldDB" id="A0A918Q663"/>
<dbReference type="InterPro" id="IPR007349">
    <property type="entry name" value="DUF418"/>
</dbReference>
<dbReference type="Proteomes" id="UP000662572">
    <property type="component" value="Unassembled WGS sequence"/>
</dbReference>
<feature type="transmembrane region" description="Helical" evidence="1">
    <location>
        <begin position="61"/>
        <end position="82"/>
    </location>
</feature>
<feature type="transmembrane region" description="Helical" evidence="1">
    <location>
        <begin position="357"/>
        <end position="379"/>
    </location>
</feature>
<gene>
    <name evidence="3" type="ORF">GCM10011273_21330</name>
</gene>
<dbReference type="EMBL" id="BMZB01000002">
    <property type="protein sequence ID" value="GGZ34623.1"/>
    <property type="molecule type" value="Genomic_DNA"/>
</dbReference>
<reference evidence="3" key="2">
    <citation type="submission" date="2020-09" db="EMBL/GenBank/DDBJ databases">
        <authorList>
            <person name="Sun Q."/>
            <person name="Kim S."/>
        </authorList>
    </citation>
    <scope>NUCLEOTIDE SEQUENCE</scope>
    <source>
        <strain evidence="3">KCTC 32296</strain>
    </source>
</reference>
<feature type="domain" description="DUF418" evidence="2">
    <location>
        <begin position="227"/>
        <end position="391"/>
    </location>
</feature>
<accession>A0A918Q663</accession>
<name>A0A918Q663_9CAUL</name>
<dbReference type="Pfam" id="PF04235">
    <property type="entry name" value="DUF418"/>
    <property type="match status" value="1"/>
</dbReference>
<dbReference type="InterPro" id="IPR052529">
    <property type="entry name" value="Bact_Transport_Assoc"/>
</dbReference>
<reference evidence="3" key="1">
    <citation type="journal article" date="2014" name="Int. J. Syst. Evol. Microbiol.">
        <title>Complete genome sequence of Corynebacterium casei LMG S-19264T (=DSM 44701T), isolated from a smear-ripened cheese.</title>
        <authorList>
            <consortium name="US DOE Joint Genome Institute (JGI-PGF)"/>
            <person name="Walter F."/>
            <person name="Albersmeier A."/>
            <person name="Kalinowski J."/>
            <person name="Ruckert C."/>
        </authorList>
    </citation>
    <scope>NUCLEOTIDE SEQUENCE</scope>
    <source>
        <strain evidence="3">KCTC 32296</strain>
    </source>
</reference>
<keyword evidence="4" id="KW-1185">Reference proteome</keyword>
<feature type="transmembrane region" description="Helical" evidence="1">
    <location>
        <begin position="142"/>
        <end position="162"/>
    </location>
</feature>
<feature type="transmembrane region" description="Helical" evidence="1">
    <location>
        <begin position="210"/>
        <end position="228"/>
    </location>
</feature>
<feature type="transmembrane region" description="Helical" evidence="1">
    <location>
        <begin position="320"/>
        <end position="337"/>
    </location>
</feature>
<evidence type="ECO:0000256" key="1">
    <source>
        <dbReference type="SAM" id="Phobius"/>
    </source>
</evidence>
<dbReference type="RefSeq" id="WP_189486418.1">
    <property type="nucleotide sequence ID" value="NZ_BMZB01000002.1"/>
</dbReference>
<feature type="transmembrane region" description="Helical" evidence="1">
    <location>
        <begin position="240"/>
        <end position="263"/>
    </location>
</feature>
<feature type="transmembrane region" description="Helical" evidence="1">
    <location>
        <begin position="102"/>
        <end position="130"/>
    </location>
</feature>
<keyword evidence="1" id="KW-1133">Transmembrane helix</keyword>
<evidence type="ECO:0000313" key="4">
    <source>
        <dbReference type="Proteomes" id="UP000662572"/>
    </source>
</evidence>
<feature type="transmembrane region" description="Helical" evidence="1">
    <location>
        <begin position="283"/>
        <end position="300"/>
    </location>
</feature>
<comment type="caution">
    <text evidence="3">The sequence shown here is derived from an EMBL/GenBank/DDBJ whole genome shotgun (WGS) entry which is preliminary data.</text>
</comment>
<feature type="transmembrane region" description="Helical" evidence="1">
    <location>
        <begin position="20"/>
        <end position="40"/>
    </location>
</feature>
<keyword evidence="1" id="KW-0812">Transmembrane</keyword>
<organism evidence="3 4">
    <name type="scientific">Asticcacaulis endophyticus</name>
    <dbReference type="NCBI Taxonomy" id="1395890"/>
    <lineage>
        <taxon>Bacteria</taxon>
        <taxon>Pseudomonadati</taxon>
        <taxon>Pseudomonadota</taxon>
        <taxon>Alphaproteobacteria</taxon>
        <taxon>Caulobacterales</taxon>
        <taxon>Caulobacteraceae</taxon>
        <taxon>Asticcacaulis</taxon>
    </lineage>
</organism>
<sequence>MPDADARRIVYLDIVRGLSILGILFVNAVAFAMPMHVYINPAVSPLGMTSADIAVWWVDEVFFTGKFITIFSMLLGVSLYLISASEPDGLPLTGRVIGRRLGWMVIFGLIHGALIWYGDILLLYAICGFVFFSWRNLGAKPLLVAGSVLYLVGNGIILWPAINDGIGVIPEPSAPLPNLLNPIIDQMRSGFTGSLSGNFAMWSQSIVNEILFYLPVTVGLMMMGLGLFKSGFFRGESRTATYVTVIALAGVSLALIGWQAAVIIDEGFPAVRIMGLYAVANEYLSIIVSLGYVSALILIAKTDIGLKLLSPLRDAGRMAFTNYLLQSLIMTVIFYGGRAPESWGLGLYGTVGNAGLVPIVVAIWIGQLIFSSVWMRIFCYGPFEWGWRSLSHQSLMPILK</sequence>
<protein>
    <recommendedName>
        <fullName evidence="2">DUF418 domain-containing protein</fullName>
    </recommendedName>
</protein>
<keyword evidence="1" id="KW-0472">Membrane</keyword>
<dbReference type="PANTHER" id="PTHR30590:SF2">
    <property type="entry name" value="INNER MEMBRANE PROTEIN"/>
    <property type="match status" value="1"/>
</dbReference>
<dbReference type="PANTHER" id="PTHR30590">
    <property type="entry name" value="INNER MEMBRANE PROTEIN"/>
    <property type="match status" value="1"/>
</dbReference>
<evidence type="ECO:0000313" key="3">
    <source>
        <dbReference type="EMBL" id="GGZ34623.1"/>
    </source>
</evidence>
<proteinExistence type="predicted"/>
<evidence type="ECO:0000259" key="2">
    <source>
        <dbReference type="Pfam" id="PF04235"/>
    </source>
</evidence>